<organism evidence="1 2">
    <name type="scientific">Comamonas testosteroni</name>
    <name type="common">Pseudomonas testosteroni</name>
    <dbReference type="NCBI Taxonomy" id="285"/>
    <lineage>
        <taxon>Bacteria</taxon>
        <taxon>Pseudomonadati</taxon>
        <taxon>Pseudomonadota</taxon>
        <taxon>Betaproteobacteria</taxon>
        <taxon>Burkholderiales</taxon>
        <taxon>Comamonadaceae</taxon>
        <taxon>Comamonas</taxon>
    </lineage>
</organism>
<comment type="caution">
    <text evidence="1">The sequence shown here is derived from an EMBL/GenBank/DDBJ whole genome shotgun (WGS) entry which is preliminary data.</text>
</comment>
<proteinExistence type="predicted"/>
<dbReference type="Proteomes" id="UP000323105">
    <property type="component" value="Unassembled WGS sequence"/>
</dbReference>
<sequence>MKSIGQLAHAAASPRRGESQAVSAGVAKLFLLMQGSYGTAFLSKFGSGALDDDGQDIGMLAALKVWGASLRKYAPEVIEAAADRIADHHPEFPPSLPQFEALCKAATPRRTYAEEAGLLALPTPKFQRLDVPIVAHGDGKDWARKILARADAGDKTVSYRALKDAKEALGLNSRRQQEGVH</sequence>
<accession>A0A5A7MK22</accession>
<dbReference type="EMBL" id="BKBW01000023">
    <property type="protein sequence ID" value="GEQ78063.1"/>
    <property type="molecule type" value="Genomic_DNA"/>
</dbReference>
<reference evidence="1 2" key="1">
    <citation type="journal article" date="2019" name="Microbiol. Resour. Announc.">
        <title>Draft Genome Sequence of Comamonas testosteroni TA441, a Bacterium That Has a Cryptic Phenol Degradation Gene Cluster.</title>
        <authorList>
            <person name="Arai H."/>
            <person name="Ishii M."/>
        </authorList>
    </citation>
    <scope>NUCLEOTIDE SEQUENCE [LARGE SCALE GENOMIC DNA]</scope>
    <source>
        <strain evidence="1 2">TA441</strain>
    </source>
</reference>
<protein>
    <submittedName>
        <fullName evidence="1">Uncharacterized protein</fullName>
    </submittedName>
</protein>
<gene>
    <name evidence="1" type="ORF">CTTA_5068</name>
</gene>
<dbReference type="RefSeq" id="WP_149357282.1">
    <property type="nucleotide sequence ID" value="NZ_BKBW01000023.1"/>
</dbReference>
<dbReference type="AlphaFoldDB" id="A0A5A7MK22"/>
<name>A0A5A7MK22_COMTE</name>
<evidence type="ECO:0000313" key="1">
    <source>
        <dbReference type="EMBL" id="GEQ78063.1"/>
    </source>
</evidence>
<evidence type="ECO:0000313" key="2">
    <source>
        <dbReference type="Proteomes" id="UP000323105"/>
    </source>
</evidence>